<evidence type="ECO:0000256" key="10">
    <source>
        <dbReference type="ARBA" id="ARBA00022840"/>
    </source>
</evidence>
<dbReference type="OrthoDB" id="5981048at2759"/>
<feature type="compositionally biased region" description="Polar residues" evidence="12">
    <location>
        <begin position="840"/>
        <end position="849"/>
    </location>
</feature>
<feature type="region of interest" description="Disordered" evidence="12">
    <location>
        <begin position="537"/>
        <end position="591"/>
    </location>
</feature>
<evidence type="ECO:0000313" key="16">
    <source>
        <dbReference type="RefSeq" id="XP_019642664.1"/>
    </source>
</evidence>
<dbReference type="SUPFAM" id="SSF56112">
    <property type="entry name" value="Protein kinase-like (PK-like)"/>
    <property type="match status" value="1"/>
</dbReference>
<feature type="compositionally biased region" description="Polar residues" evidence="12">
    <location>
        <begin position="339"/>
        <end position="350"/>
    </location>
</feature>
<dbReference type="GO" id="GO:0005737">
    <property type="term" value="C:cytoplasm"/>
    <property type="evidence" value="ECO:0007669"/>
    <property type="project" value="TreeGrafter"/>
</dbReference>
<keyword evidence="10 11" id="KW-0067">ATP-binding</keyword>
<dbReference type="RefSeq" id="XP_019642666.1">
    <property type="nucleotide sequence ID" value="XM_019787107.1"/>
</dbReference>
<dbReference type="UniPathway" id="UPA00143"/>
<feature type="region of interest" description="Disordered" evidence="12">
    <location>
        <begin position="689"/>
        <end position="726"/>
    </location>
</feature>
<dbReference type="GeneID" id="109483957"/>
<feature type="compositionally biased region" description="Basic and acidic residues" evidence="12">
    <location>
        <begin position="795"/>
        <end position="804"/>
    </location>
</feature>
<keyword evidence="3" id="KW-0808">Transferase</keyword>
<feature type="compositionally biased region" description="Basic and acidic residues" evidence="12">
    <location>
        <begin position="742"/>
        <end position="759"/>
    </location>
</feature>
<evidence type="ECO:0000256" key="2">
    <source>
        <dbReference type="ARBA" id="ARBA00022527"/>
    </source>
</evidence>
<dbReference type="GO" id="GO:0008270">
    <property type="term" value="F:zinc ion binding"/>
    <property type="evidence" value="ECO:0007669"/>
    <property type="project" value="UniProtKB-KW"/>
</dbReference>
<feature type="region of interest" description="Disordered" evidence="12">
    <location>
        <begin position="405"/>
        <end position="448"/>
    </location>
</feature>
<dbReference type="InterPro" id="IPR016024">
    <property type="entry name" value="ARM-type_fold"/>
</dbReference>
<evidence type="ECO:0000256" key="5">
    <source>
        <dbReference type="ARBA" id="ARBA00022737"/>
    </source>
</evidence>
<dbReference type="KEGG" id="bbel:109483957"/>
<feature type="compositionally biased region" description="Polar residues" evidence="12">
    <location>
        <begin position="762"/>
        <end position="787"/>
    </location>
</feature>
<dbReference type="PROSITE" id="PS50011">
    <property type="entry name" value="PROTEIN_KINASE_DOM"/>
    <property type="match status" value="1"/>
</dbReference>
<dbReference type="InterPro" id="IPR001245">
    <property type="entry name" value="Ser-Thr/Tyr_kinase_cat_dom"/>
</dbReference>
<feature type="domain" description="Protein kinase" evidence="13">
    <location>
        <begin position="2636"/>
        <end position="2908"/>
    </location>
</feature>
<feature type="compositionally biased region" description="Basic and acidic residues" evidence="12">
    <location>
        <begin position="351"/>
        <end position="363"/>
    </location>
</feature>
<dbReference type="PROSITE" id="PS00107">
    <property type="entry name" value="PROTEIN_KINASE_ATP"/>
    <property type="match status" value="1"/>
</dbReference>
<feature type="binding site" evidence="11">
    <location>
        <position position="2665"/>
    </location>
    <ligand>
        <name>ATP</name>
        <dbReference type="ChEBI" id="CHEBI:30616"/>
    </ligand>
</feature>
<evidence type="ECO:0000256" key="1">
    <source>
        <dbReference type="ARBA" id="ARBA00004906"/>
    </source>
</evidence>
<dbReference type="GO" id="GO:0016567">
    <property type="term" value="P:protein ubiquitination"/>
    <property type="evidence" value="ECO:0007669"/>
    <property type="project" value="UniProtKB-UniPathway"/>
</dbReference>
<dbReference type="Gene3D" id="1.25.10.10">
    <property type="entry name" value="Leucine-rich Repeat Variant"/>
    <property type="match status" value="1"/>
</dbReference>
<dbReference type="RefSeq" id="XP_019642664.1">
    <property type="nucleotide sequence ID" value="XM_019787105.1"/>
</dbReference>
<accession>A0A6P5AKW4</accession>
<feature type="compositionally biased region" description="Basic and acidic residues" evidence="12">
    <location>
        <begin position="1019"/>
        <end position="1038"/>
    </location>
</feature>
<evidence type="ECO:0000256" key="11">
    <source>
        <dbReference type="PROSITE-ProRule" id="PRU10141"/>
    </source>
</evidence>
<feature type="compositionally biased region" description="Basic and acidic residues" evidence="12">
    <location>
        <begin position="317"/>
        <end position="328"/>
    </location>
</feature>
<dbReference type="GO" id="GO:0004674">
    <property type="term" value="F:protein serine/threonine kinase activity"/>
    <property type="evidence" value="ECO:0007669"/>
    <property type="project" value="UniProtKB-KW"/>
</dbReference>
<feature type="compositionally biased region" description="Basic and acidic residues" evidence="12">
    <location>
        <begin position="1058"/>
        <end position="1077"/>
    </location>
</feature>
<keyword evidence="6 11" id="KW-0547">Nucleotide-binding</keyword>
<feature type="region of interest" description="Disordered" evidence="12">
    <location>
        <begin position="628"/>
        <end position="653"/>
    </location>
</feature>
<dbReference type="Pfam" id="PF18346">
    <property type="entry name" value="SH3_15"/>
    <property type="match status" value="7"/>
</dbReference>
<dbReference type="Pfam" id="PF07714">
    <property type="entry name" value="PK_Tyr_Ser-Thr"/>
    <property type="match status" value="1"/>
</dbReference>
<feature type="compositionally biased region" description="Basic and acidic residues" evidence="12">
    <location>
        <begin position="1175"/>
        <end position="1194"/>
    </location>
</feature>
<evidence type="ECO:0000256" key="8">
    <source>
        <dbReference type="ARBA" id="ARBA00022786"/>
    </source>
</evidence>
<dbReference type="InterPro" id="IPR011989">
    <property type="entry name" value="ARM-like"/>
</dbReference>
<dbReference type="InterPro" id="IPR040847">
    <property type="entry name" value="SH3_15"/>
</dbReference>
<protein>
    <submittedName>
        <fullName evidence="16 17">Uncharacterized protein LOC109483957</fullName>
    </submittedName>
</protein>
<keyword evidence="9" id="KW-0862">Zinc</keyword>
<evidence type="ECO:0000256" key="7">
    <source>
        <dbReference type="ARBA" id="ARBA00022771"/>
    </source>
</evidence>
<feature type="compositionally biased region" description="Polar residues" evidence="12">
    <location>
        <begin position="405"/>
        <end position="420"/>
    </location>
</feature>
<evidence type="ECO:0000256" key="6">
    <source>
        <dbReference type="ARBA" id="ARBA00022741"/>
    </source>
</evidence>
<dbReference type="Gene3D" id="1.10.510.10">
    <property type="entry name" value="Transferase(Phosphotransferase) domain 1"/>
    <property type="match status" value="1"/>
</dbReference>
<evidence type="ECO:0000256" key="12">
    <source>
        <dbReference type="SAM" id="MobiDB-lite"/>
    </source>
</evidence>
<feature type="compositionally biased region" description="Basic and acidic residues" evidence="12">
    <location>
        <begin position="967"/>
        <end position="986"/>
    </location>
</feature>
<sequence>MGKDKRDVERGRCMKCKCGEYIAHTSPGNQSCGYCECGPMQHEELSSSPTTAQAFHHWRKVPDHTGQTSNPGQLQDNCMTQTKQSYNERGPTALKHRVEEKGNDPNHLGIERLAGGRGSGYYGKAEDTFSSQQTCSEHFEEVEPDLYSKRGSPNSDSGHGTSIEPSTPSAANTRFQEGLYSSAQFQKQNLVPAYGINTTDSDSGQNGEVLNLKKQDMQLRIRESHVHQLGQEQPQSSTTYMNQQRYTQRQAVIQQHSDSTERQGSSYIVHQQRYGGKSPAMEQHHIANQQYGGRVSHKTDNERGSGSLPLLQERLGQQEESMHTKNVPDRSFTPDPLGSNKQHSALPTQKQHGERSDGTENCHDLILPNGRHVLQTGENSNQIPAKQLRNEAVGSMEQNDIQNQIHDSPSTHQEPVQQREPTAVSAQYDDSSHSYSHSSSHTPSEKDEDIMSKMKHLHLKLQKLEEEQESVKRELKNILSGVNLPVSEIEIKASMVLPVQANRSDNLVQSLPTWKQHMIPGCSVQDKNLMEAKFTLPPWQNPLNQGIDVSREEQSGSGRANRPLETSEQSLQPMPKPLVNYDSEPDENSQSDVLDIHGQESRERGTSFSQGSVGVESSEQSIQLVAKLDSNKSGNDGNKRSPPRQSSLDQRADISEEQHVLKCKGDSSESEHSARLNRTPIKVNFASSAKQLPQDASGEALMADGPNLGSTPCHSSGKHTRQVNKLEDTYFQNDTIDCSLHDNDKLMETESSAELKEEANLTGGQQADTNTRSAQFPNPEQSPQLTPKPNCVSDRSNDPNHIKESTPGSEMSKKQDEPVPSPEGSRKEDEPVSSPEVSSTQNTPVSSPEVSKMHDEPRSSPEASRKQDEPDSSPEVSRKQDDPVSSSEVSKKQDEPVSSSEMSRKQDEPASRPEVSRKQDEPVSSPEVSKKQDEPASRPEMSRKQDEPVSSPEVSKKQDEPVSSPEVSKKQDEPVSRPEMSRKQDEPVSSPEVSKKQDEPASRPEMSRKQDEPVSSPEVSKKQDEPASRPEMSRKQDEPDSSPEVSRKQDEPVSSPEVSKKQDEPASRPEMSRKQDEPVSSPEVSKKQDEPVSSPEVSKKQDEPVSSPEMSKKQDEPVASPEVSKKQDEPVSSPEVSKKQDVPVSSSELLRKQDKPFSSPEMSRKQDEPVSSSEVSRKQDESASRPEVSRKQDEAVSSSSTLLPKDKTFLVRPQKHEVPVVNSKTLKQGVPAFNPGAVNIQSDYSRSNTRLKWRDQHGTFHPTVHGKNIKIESNGATARRDQCYTDGICFSQLAIKMGCNIHLKIVESRRFRGSMRIGFTSKCPEDMSAESLPAHSYPEVPEGFWIKPLHDNLAQQGYVVTYMVDSSGDVFYSINGEEKGLFFSGVDVSHDLWAAVDIHGSTIAVQFANDQVVADAIEKNIHEGDQVVLQVESVETLQLLQEGHGGMHHDLEKAIGDTSTGVAIRIDDDEDVRVYYKKHNRVWCINPAALRKVGKVDTSVIIMEGDLVLIGRDEDKIKALQKDHGEWVETMGRTLGKVGRVTKITHQGDLRLRVDEKTWTYNAEAVKKITMKKGTTRHSGNCDKGLHYWKRGVAKVCTGCGECTANGTECHLQGSPFRSRGSPCGCREKTGGCADCGLCHACAGETEEETDNRGSKKSRLLRMLKKYGLAQRGHDSDDEEAQAIAVGDKVRVTADAQTLPILQREGGIEWHEDMLQVRGMDGKVTTASAKSVTVHFPNHGRWSFVPGCLTKVRVKPKGEETYQKGELVRIMKDGRQLKRIQGSHDGYSRDMEAAVGKTGCVMKCKDRSVKVDVTGISWWFHPSALSRAVLKEREPLEVLHIRDGDIVKVDVDAETFKTNQVCHGGYVDRMEKSVEDFGVVHHLDIDGDAVVYYPDGTRWCINAMSLGKVDPAECGQIDVSCVLEVADWVKVEADKDKIKRVQERTDSIKWQEGYYKTAGKVGQVRTTYPFNDVITVQIEGSGYPLNPKLLRRASPADLKEVFGSGDIKNPGFTRGDLVKIAVDMNRLRILQDGHGGFVDKMEELLELVGCVSFIDRDGDVYVRFSIRRLCFNPFSLTKITPEEDTFQVGDLLMIESDRKRFQELQRPAKHGRYNHKMLSACGKVGRLQNVISHDRVRVKVLGRTWVLNPQLVTRTGNPGLGTGDWKSATICAPNKHDWSTGRCLVCVKCGECTHYGRLCPAREKPGRYPGSLCGCGNGHAGCDDCGTCRGCAGEIQIHEDIESNGKDGWQGDAMEKLGGEHQPTSSEKTAAHKVISAVLKKMSQAIDLMKKSGDEQSTDAANMKTVLENDFLLPFTKYASSTHKKLMGDHLANINAAPVLLDQYLKCVPAEDIQGRDDLRNSQFDHECLQLLRELLIHCTNGSFEFCRTVGRCNLLATLLQDLSTFHRRKQNDTTWPAIHSLVTILSNCARVPENQEYFSSCNVVSILTPYLRSKDEGVRITTLSCLAFIVEEDNLHFIRLNVDMTELIVSLLRDALDNPDHVTTRGGFQYPALQVTTIISVLVRNEQNKLILVKNGVLDLLIKQVEMGDGGEKESALLCIRKLADSKLTSGIIKRETKVKKLLLSMTGDRKLSKPVRDAVAMTVDVLEHGPPQETKEPTPGQGNISTIKCTDLLVDTKTPLGGGGFGLVFRGYHRRWMMNVAVKRLLPLPRDQKLSVTKALIEEANFMRCAQNAYRFIVPLYGVCVEEELTALVMDFMENGSVSDLMSRVKHVPWALRWRIIHETILGMNFLHSMDPQIIHHDLKSQNILLDQDFHAKISDFGLSKYKNLASKSYGSKECLAGTMTHIPPENFINVHLKPGEKFDVYSFGILIWEILTGQTPYGNAFNTAHIRSSVTDGQRPDRKAIPKEGPNELPFFIQLMEECWHQLPRERPQFRELGERVQGVMQRTNVQVAEAVYTVRTALGKEERDPIETQPLAAGGGPDAK</sequence>
<dbReference type="SMART" id="SM00588">
    <property type="entry name" value="NEUZ"/>
    <property type="match status" value="1"/>
</dbReference>
<feature type="region of interest" description="Disordered" evidence="12">
    <location>
        <begin position="600"/>
        <end position="619"/>
    </location>
</feature>
<feature type="compositionally biased region" description="Basic and acidic residues" evidence="12">
    <location>
        <begin position="851"/>
        <end position="869"/>
    </location>
</feature>
<feature type="compositionally biased region" description="Polar residues" evidence="12">
    <location>
        <begin position="151"/>
        <end position="170"/>
    </location>
</feature>
<comment type="pathway">
    <text evidence="1">Protein modification; protein ubiquitination.</text>
</comment>
<dbReference type="PROSITE" id="PS51065">
    <property type="entry name" value="NHR"/>
    <property type="match status" value="1"/>
</dbReference>
<feature type="region of interest" description="Disordered" evidence="12">
    <location>
        <begin position="2929"/>
        <end position="2948"/>
    </location>
</feature>
<keyword evidence="4" id="KW-0479">Metal-binding</keyword>
<evidence type="ECO:0000259" key="14">
    <source>
        <dbReference type="PROSITE" id="PS51065"/>
    </source>
</evidence>
<keyword evidence="2" id="KW-0418">Kinase</keyword>
<feature type="compositionally biased region" description="Basic and acidic residues" evidence="12">
    <location>
        <begin position="993"/>
        <end position="1012"/>
    </location>
</feature>
<reference evidence="16 17" key="1">
    <citation type="submission" date="2025-04" db="UniProtKB">
        <authorList>
            <consortium name="RefSeq"/>
        </authorList>
    </citation>
    <scope>IDENTIFICATION</scope>
    <source>
        <tissue evidence="16 17">Gonad</tissue>
    </source>
</reference>
<keyword evidence="2" id="KW-0723">Serine/threonine-protein kinase</keyword>
<evidence type="ECO:0000259" key="13">
    <source>
        <dbReference type="PROSITE" id="PS50011"/>
    </source>
</evidence>
<evidence type="ECO:0000313" key="17">
    <source>
        <dbReference type="RefSeq" id="XP_019642666.1"/>
    </source>
</evidence>
<dbReference type="InterPro" id="IPR043136">
    <property type="entry name" value="B30.2/SPRY_sf"/>
</dbReference>
<dbReference type="InterPro" id="IPR011009">
    <property type="entry name" value="Kinase-like_dom_sf"/>
</dbReference>
<feature type="region of interest" description="Disordered" evidence="12">
    <location>
        <begin position="124"/>
        <end position="170"/>
    </location>
</feature>
<keyword evidence="7" id="KW-0863">Zinc-finger</keyword>
<feature type="domain" description="NHR" evidence="14">
    <location>
        <begin position="1257"/>
        <end position="1410"/>
    </location>
</feature>
<feature type="compositionally biased region" description="Basic and acidic residues" evidence="12">
    <location>
        <begin position="928"/>
        <end position="947"/>
    </location>
</feature>
<dbReference type="Pfam" id="PF07177">
    <property type="entry name" value="Neuralized"/>
    <property type="match status" value="1"/>
</dbReference>
<dbReference type="InterPro" id="IPR006573">
    <property type="entry name" value="NHR_dom"/>
</dbReference>
<gene>
    <name evidence="16 17" type="primary">LOC109483957</name>
</gene>
<dbReference type="Proteomes" id="UP000515135">
    <property type="component" value="Unplaced"/>
</dbReference>
<name>A0A6P5AKW4_BRABE</name>
<keyword evidence="5" id="KW-0677">Repeat</keyword>
<evidence type="ECO:0000256" key="9">
    <source>
        <dbReference type="ARBA" id="ARBA00022833"/>
    </source>
</evidence>
<keyword evidence="8" id="KW-0833">Ubl conjugation pathway</keyword>
<feature type="region of interest" description="Disordered" evidence="12">
    <location>
        <begin position="742"/>
        <end position="1201"/>
    </location>
</feature>
<keyword evidence="15" id="KW-1185">Reference proteome</keyword>
<feature type="compositionally biased region" description="Basic and acidic residues" evidence="12">
    <location>
        <begin position="902"/>
        <end position="921"/>
    </location>
</feature>
<dbReference type="PROSITE" id="PS00108">
    <property type="entry name" value="PROTEIN_KINASE_ST"/>
    <property type="match status" value="1"/>
</dbReference>
<organism evidence="15 17">
    <name type="scientific">Branchiostoma belcheri</name>
    <name type="common">Amphioxus</name>
    <dbReference type="NCBI Taxonomy" id="7741"/>
    <lineage>
        <taxon>Eukaryota</taxon>
        <taxon>Metazoa</taxon>
        <taxon>Chordata</taxon>
        <taxon>Cephalochordata</taxon>
        <taxon>Leptocardii</taxon>
        <taxon>Amphioxiformes</taxon>
        <taxon>Branchiostomatidae</taxon>
        <taxon>Branchiostoma</taxon>
    </lineage>
</organism>
<dbReference type="Gene3D" id="2.60.120.920">
    <property type="match status" value="1"/>
</dbReference>
<dbReference type="InterPro" id="IPR000719">
    <property type="entry name" value="Prot_kinase_dom"/>
</dbReference>
<dbReference type="FunFam" id="2.60.120.920:FF:000005">
    <property type="entry name" value="Putative E3 ubiquitin-protein ligase NEURL1B"/>
    <property type="match status" value="1"/>
</dbReference>
<dbReference type="PANTHER" id="PTHR24202">
    <property type="entry name" value="E3 UBIQUITIN-PROTEIN LIGASE MIB2"/>
    <property type="match status" value="1"/>
</dbReference>
<dbReference type="InterPro" id="IPR008271">
    <property type="entry name" value="Ser/Thr_kinase_AS"/>
</dbReference>
<evidence type="ECO:0000256" key="4">
    <source>
        <dbReference type="ARBA" id="ARBA00022723"/>
    </source>
</evidence>
<dbReference type="SUPFAM" id="SSF48371">
    <property type="entry name" value="ARM repeat"/>
    <property type="match status" value="1"/>
</dbReference>
<evidence type="ECO:0000313" key="15">
    <source>
        <dbReference type="Proteomes" id="UP000515135"/>
    </source>
</evidence>
<dbReference type="InterPro" id="IPR017441">
    <property type="entry name" value="Protein_kinase_ATP_BS"/>
</dbReference>
<dbReference type="GO" id="GO:0005524">
    <property type="term" value="F:ATP binding"/>
    <property type="evidence" value="ECO:0007669"/>
    <property type="project" value="UniProtKB-UniRule"/>
</dbReference>
<evidence type="ECO:0000256" key="3">
    <source>
        <dbReference type="ARBA" id="ARBA00022679"/>
    </source>
</evidence>
<dbReference type="PANTHER" id="PTHR24202:SF53">
    <property type="entry name" value="E3 UBIQUITIN-PROTEIN LIGASE MIB1"/>
    <property type="match status" value="1"/>
</dbReference>
<feature type="region of interest" description="Disordered" evidence="12">
    <location>
        <begin position="317"/>
        <end position="365"/>
    </location>
</feature>
<proteinExistence type="predicted"/>
<feature type="compositionally biased region" description="Polar residues" evidence="12">
    <location>
        <begin position="606"/>
        <end position="619"/>
    </location>
</feature>
<dbReference type="SMART" id="SM00220">
    <property type="entry name" value="S_TKc"/>
    <property type="match status" value="1"/>
</dbReference>